<evidence type="ECO:0000256" key="3">
    <source>
        <dbReference type="ARBA" id="ARBA00023125"/>
    </source>
</evidence>
<dbReference type="SMART" id="SM00398">
    <property type="entry name" value="HMG"/>
    <property type="match status" value="1"/>
</dbReference>
<dbReference type="GO" id="GO:0000978">
    <property type="term" value="F:RNA polymerase II cis-regulatory region sequence-specific DNA binding"/>
    <property type="evidence" value="ECO:0007669"/>
    <property type="project" value="TreeGrafter"/>
</dbReference>
<evidence type="ECO:0000256" key="5">
    <source>
        <dbReference type="ARBA" id="ARBA00023242"/>
    </source>
</evidence>
<dbReference type="InterPro" id="IPR050917">
    <property type="entry name" value="SOX_TF"/>
</dbReference>
<dbReference type="PROSITE" id="PS50118">
    <property type="entry name" value="HMG_BOX_2"/>
    <property type="match status" value="1"/>
</dbReference>
<dbReference type="Pfam" id="PF00505">
    <property type="entry name" value="HMG_box"/>
    <property type="match status" value="1"/>
</dbReference>
<dbReference type="SUPFAM" id="SSF47095">
    <property type="entry name" value="HMG-box"/>
    <property type="match status" value="1"/>
</dbReference>
<evidence type="ECO:0000259" key="7">
    <source>
        <dbReference type="PROSITE" id="PS50118"/>
    </source>
</evidence>
<keyword evidence="3 6" id="KW-0238">DNA-binding</keyword>
<evidence type="ECO:0000313" key="8">
    <source>
        <dbReference type="EMBL" id="RAR00683.1"/>
    </source>
</evidence>
<protein>
    <submittedName>
        <fullName evidence="8">HMG box protein</fullName>
    </submittedName>
</protein>
<keyword evidence="5 6" id="KW-0539">Nucleus</keyword>
<accession>A0A364MRL8</accession>
<dbReference type="PANTHER" id="PTHR45803:SF5">
    <property type="entry name" value="SOX100B"/>
    <property type="match status" value="1"/>
</dbReference>
<dbReference type="EMBL" id="QGDH01000337">
    <property type="protein sequence ID" value="RAR00683.1"/>
    <property type="molecule type" value="Genomic_DNA"/>
</dbReference>
<dbReference type="STRING" id="183478.A0A364MRL8"/>
<dbReference type="OrthoDB" id="2307332at2759"/>
<keyword evidence="9" id="KW-1185">Reference proteome</keyword>
<dbReference type="GO" id="GO:0005634">
    <property type="term" value="C:nucleus"/>
    <property type="evidence" value="ECO:0007669"/>
    <property type="project" value="UniProtKB-SubCell"/>
</dbReference>
<feature type="DNA-binding region" description="HMG box" evidence="6">
    <location>
        <begin position="76"/>
        <end position="144"/>
    </location>
</feature>
<dbReference type="GO" id="GO:0000981">
    <property type="term" value="F:DNA-binding transcription factor activity, RNA polymerase II-specific"/>
    <property type="evidence" value="ECO:0007669"/>
    <property type="project" value="TreeGrafter"/>
</dbReference>
<dbReference type="AlphaFoldDB" id="A0A364MRL8"/>
<dbReference type="Gene3D" id="1.10.30.10">
    <property type="entry name" value="High mobility group box domain"/>
    <property type="match status" value="1"/>
</dbReference>
<dbReference type="CDD" id="cd01389">
    <property type="entry name" value="HMG-box_ROX1-like"/>
    <property type="match status" value="1"/>
</dbReference>
<evidence type="ECO:0000313" key="9">
    <source>
        <dbReference type="Proteomes" id="UP000249619"/>
    </source>
</evidence>
<name>A0A364MRL8_STELY</name>
<proteinExistence type="predicted"/>
<comment type="subcellular location">
    <subcellularLocation>
        <location evidence="1">Nucleus</location>
    </subcellularLocation>
</comment>
<evidence type="ECO:0000256" key="2">
    <source>
        <dbReference type="ARBA" id="ARBA00023015"/>
    </source>
</evidence>
<dbReference type="PANTHER" id="PTHR45803">
    <property type="entry name" value="SOX100B"/>
    <property type="match status" value="1"/>
</dbReference>
<keyword evidence="4" id="KW-0804">Transcription</keyword>
<keyword evidence="2" id="KW-0805">Transcription regulation</keyword>
<organism evidence="8 9">
    <name type="scientific">Stemphylium lycopersici</name>
    <name type="common">Tomato gray leaf spot disease fungus</name>
    <name type="synonym">Thyrospora lycopersici</name>
    <dbReference type="NCBI Taxonomy" id="183478"/>
    <lineage>
        <taxon>Eukaryota</taxon>
        <taxon>Fungi</taxon>
        <taxon>Dikarya</taxon>
        <taxon>Ascomycota</taxon>
        <taxon>Pezizomycotina</taxon>
        <taxon>Dothideomycetes</taxon>
        <taxon>Pleosporomycetidae</taxon>
        <taxon>Pleosporales</taxon>
        <taxon>Pleosporineae</taxon>
        <taxon>Pleosporaceae</taxon>
        <taxon>Stemphylium</taxon>
    </lineage>
</organism>
<sequence length="233" mass="26354">MRACRGQVAVVQASQTPAANTAKGRKSKTLMCLSPNRPLSNDSDDVIHAAAKRTEKWVSRPADVRWRETEQRHGYIARPLNSFMLYRSAYISEAKARYSRSKQQELSAIVADSWRRESQKVRQAYETYAAIERRNHHEAYPEYRFSPRKLTMKGGDPGLEDGLRTMSEGVYSCGGCAASANKNQDWDTTLYPIDTDASVHSSAPDALAAWQPILLPVQPVFWQGQYCNHVDHY</sequence>
<dbReference type="Proteomes" id="UP000249619">
    <property type="component" value="Unassembled WGS sequence"/>
</dbReference>
<evidence type="ECO:0000256" key="4">
    <source>
        <dbReference type="ARBA" id="ARBA00023163"/>
    </source>
</evidence>
<dbReference type="InterPro" id="IPR036910">
    <property type="entry name" value="HMG_box_dom_sf"/>
</dbReference>
<dbReference type="InterPro" id="IPR009071">
    <property type="entry name" value="HMG_box_dom"/>
</dbReference>
<gene>
    <name evidence="8" type="ORF">DDE83_009065</name>
</gene>
<evidence type="ECO:0000256" key="6">
    <source>
        <dbReference type="PROSITE-ProRule" id="PRU00267"/>
    </source>
</evidence>
<feature type="domain" description="HMG box" evidence="7">
    <location>
        <begin position="76"/>
        <end position="144"/>
    </location>
</feature>
<evidence type="ECO:0000256" key="1">
    <source>
        <dbReference type="ARBA" id="ARBA00004123"/>
    </source>
</evidence>
<reference evidence="9" key="1">
    <citation type="submission" date="2018-05" db="EMBL/GenBank/DDBJ databases">
        <title>Draft genome sequence of Stemphylium lycopersici strain CIDEFI 213.</title>
        <authorList>
            <person name="Medina R."/>
            <person name="Franco M.E.E."/>
            <person name="Lucentini C.G."/>
            <person name="Saparrat M.C.N."/>
            <person name="Balatti P.A."/>
        </authorList>
    </citation>
    <scope>NUCLEOTIDE SEQUENCE [LARGE SCALE GENOMIC DNA]</scope>
    <source>
        <strain evidence="9">CIDEFI 213</strain>
    </source>
</reference>
<comment type="caution">
    <text evidence="8">The sequence shown here is derived from an EMBL/GenBank/DDBJ whole genome shotgun (WGS) entry which is preliminary data.</text>
</comment>